<keyword evidence="4" id="KW-0812">Transmembrane</keyword>
<dbReference type="PaxDb" id="3847-GLYMA02G11701.1"/>
<name>K7K7K0_SOYBN</name>
<dbReference type="CDD" id="cd03784">
    <property type="entry name" value="GT1_Gtf-like"/>
    <property type="match status" value="1"/>
</dbReference>
<dbReference type="STRING" id="3847.K7K7K0"/>
<evidence type="ECO:0000256" key="4">
    <source>
        <dbReference type="SAM" id="Phobius"/>
    </source>
</evidence>
<protein>
    <recommendedName>
        <fullName evidence="8">UDP-glycosyltransferases domain-containing protein</fullName>
    </recommendedName>
</protein>
<dbReference type="SUPFAM" id="SSF53756">
    <property type="entry name" value="UDP-Glycosyltransferase/glycogen phosphorylase"/>
    <property type="match status" value="1"/>
</dbReference>
<evidence type="ECO:0008006" key="8">
    <source>
        <dbReference type="Google" id="ProtNLM"/>
    </source>
</evidence>
<dbReference type="Proteomes" id="UP000008827">
    <property type="component" value="Chromosome 2"/>
</dbReference>
<dbReference type="Gene3D" id="3.40.50.2000">
    <property type="entry name" value="Glycogen Phosphorylase B"/>
    <property type="match status" value="2"/>
</dbReference>
<dbReference type="PANTHER" id="PTHR48047:SF135">
    <property type="entry name" value="GLYCOSYLTRANSFERASE"/>
    <property type="match status" value="1"/>
</dbReference>
<proteinExistence type="inferred from homology"/>
<evidence type="ECO:0000313" key="7">
    <source>
        <dbReference type="Proteomes" id="UP000008827"/>
    </source>
</evidence>
<dbReference type="EnsemblPlants" id="KRH70686">
    <property type="protein sequence ID" value="KRH70686"/>
    <property type="gene ID" value="GLYMA_02G105200"/>
</dbReference>
<evidence type="ECO:0000313" key="5">
    <source>
        <dbReference type="EMBL" id="KRH70686.1"/>
    </source>
</evidence>
<dbReference type="InterPro" id="IPR002213">
    <property type="entry name" value="UDP_glucos_trans"/>
</dbReference>
<dbReference type="Gramene" id="KRH70686">
    <property type="protein sequence ID" value="KRH70686"/>
    <property type="gene ID" value="GLYMA_02G105200"/>
</dbReference>
<dbReference type="eggNOG" id="KOG1192">
    <property type="taxonomic scope" value="Eukaryota"/>
</dbReference>
<keyword evidence="2" id="KW-0328">Glycosyltransferase</keyword>
<dbReference type="HOGENOM" id="CLU_001724_1_0_1"/>
<dbReference type="AlphaFoldDB" id="K7K7K0"/>
<dbReference type="SMR" id="K7K7K0"/>
<keyword evidence="7" id="KW-1185">Reference proteome</keyword>
<dbReference type="FunFam" id="3.40.50.2000:FF:000608">
    <property type="entry name" value="Os01g0598000 protein"/>
    <property type="match status" value="1"/>
</dbReference>
<dbReference type="InParanoid" id="K7K7K0"/>
<feature type="transmembrane region" description="Helical" evidence="4">
    <location>
        <begin position="165"/>
        <end position="187"/>
    </location>
</feature>
<comment type="similarity">
    <text evidence="1">Belongs to the UDP-glycosyltransferase family.</text>
</comment>
<reference evidence="6" key="2">
    <citation type="submission" date="2018-02" db="UniProtKB">
        <authorList>
            <consortium name="EnsemblPlants"/>
        </authorList>
    </citation>
    <scope>IDENTIFICATION</scope>
    <source>
        <strain evidence="6">Williams 82</strain>
    </source>
</reference>
<evidence type="ECO:0000256" key="2">
    <source>
        <dbReference type="ARBA" id="ARBA00022676"/>
    </source>
</evidence>
<keyword evidence="4" id="KW-1133">Transmembrane helix</keyword>
<dbReference type="GO" id="GO:0035251">
    <property type="term" value="F:UDP-glucosyltransferase activity"/>
    <property type="evidence" value="ECO:0000318"/>
    <property type="project" value="GO_Central"/>
</dbReference>
<accession>K7K7K0</accession>
<keyword evidence="4" id="KW-0472">Membrane</keyword>
<gene>
    <name evidence="5" type="ORF">GLYMA_02G105200</name>
</gene>
<dbReference type="OMA" id="HESWAKS"/>
<reference evidence="5 6" key="1">
    <citation type="journal article" date="2010" name="Nature">
        <title>Genome sequence of the palaeopolyploid soybean.</title>
        <authorList>
            <person name="Schmutz J."/>
            <person name="Cannon S.B."/>
            <person name="Schlueter J."/>
            <person name="Ma J."/>
            <person name="Mitros T."/>
            <person name="Nelson W."/>
            <person name="Hyten D.L."/>
            <person name="Song Q."/>
            <person name="Thelen J.J."/>
            <person name="Cheng J."/>
            <person name="Xu D."/>
            <person name="Hellsten U."/>
            <person name="May G.D."/>
            <person name="Yu Y."/>
            <person name="Sakurai T."/>
            <person name="Umezawa T."/>
            <person name="Bhattacharyya M.K."/>
            <person name="Sandhu D."/>
            <person name="Valliyodan B."/>
            <person name="Lindquist E."/>
            <person name="Peto M."/>
            <person name="Grant D."/>
            <person name="Shu S."/>
            <person name="Goodstein D."/>
            <person name="Barry K."/>
            <person name="Futrell-Griggs M."/>
            <person name="Abernathy B."/>
            <person name="Du J."/>
            <person name="Tian Z."/>
            <person name="Zhu L."/>
            <person name="Gill N."/>
            <person name="Joshi T."/>
            <person name="Libault M."/>
            <person name="Sethuraman A."/>
            <person name="Zhang X.-C."/>
            <person name="Shinozaki K."/>
            <person name="Nguyen H.T."/>
            <person name="Wing R.A."/>
            <person name="Cregan P."/>
            <person name="Specht J."/>
            <person name="Grimwood J."/>
            <person name="Rokhsar D."/>
            <person name="Stacey G."/>
            <person name="Shoemaker R.C."/>
            <person name="Jackson S.A."/>
        </authorList>
    </citation>
    <scope>NUCLEOTIDE SEQUENCE</scope>
    <source>
        <strain evidence="6">cv. Williams 82</strain>
        <tissue evidence="5">Callus</tissue>
    </source>
</reference>
<evidence type="ECO:0000313" key="6">
    <source>
        <dbReference type="EnsemblPlants" id="KRH70686"/>
    </source>
</evidence>
<dbReference type="PANTHER" id="PTHR48047">
    <property type="entry name" value="GLYCOSYLTRANSFERASE"/>
    <property type="match status" value="1"/>
</dbReference>
<evidence type="ECO:0000256" key="1">
    <source>
        <dbReference type="ARBA" id="ARBA00009995"/>
    </source>
</evidence>
<sequence length="233" mass="26917">MHESWAKSYGIIVNSFYELEQVCANYYMDVLKRKVWLIGPMFLCNRDGKEKGKKGNEVSGDEDELLLKWRDTKKENSVVYVCYGTMTNFPDSQLREIAIGLEASGHQFLWIVRRNKQEDDKEWFLEGFEKRMKGKGLIIKGWVLQVLILEHQAIGAFMMHCRWNLTLEAVIAGVPMVTTLVAVEVLVGVKKWVRMVGDTIKWEAVEKAVTRIMAGEEAIEMRNKVKCSHNRLD</sequence>
<dbReference type="Pfam" id="PF00201">
    <property type="entry name" value="UDPGT"/>
    <property type="match status" value="1"/>
</dbReference>
<keyword evidence="3" id="KW-0808">Transferase</keyword>
<reference evidence="5" key="3">
    <citation type="submission" date="2018-07" db="EMBL/GenBank/DDBJ databases">
        <title>WGS assembly of Glycine max.</title>
        <authorList>
            <person name="Schmutz J."/>
            <person name="Cannon S."/>
            <person name="Schlueter J."/>
            <person name="Ma J."/>
            <person name="Mitros T."/>
            <person name="Nelson W."/>
            <person name="Hyten D."/>
            <person name="Song Q."/>
            <person name="Thelen J."/>
            <person name="Cheng J."/>
            <person name="Xu D."/>
            <person name="Hellsten U."/>
            <person name="May G."/>
            <person name="Yu Y."/>
            <person name="Sakurai T."/>
            <person name="Umezawa T."/>
            <person name="Bhattacharyya M."/>
            <person name="Sandhu D."/>
            <person name="Valliyodan B."/>
            <person name="Lindquist E."/>
            <person name="Peto M."/>
            <person name="Grant D."/>
            <person name="Shu S."/>
            <person name="Goodstein D."/>
            <person name="Barry K."/>
            <person name="Futrell-Griggs M."/>
            <person name="Abernathy B."/>
            <person name="Du J."/>
            <person name="Tian Z."/>
            <person name="Zhu L."/>
            <person name="Gill N."/>
            <person name="Joshi T."/>
            <person name="Libault M."/>
            <person name="Sethuraman A."/>
            <person name="Zhang X."/>
            <person name="Shinozaki K."/>
            <person name="Nguyen H."/>
            <person name="Wing R."/>
            <person name="Cregan P."/>
            <person name="Specht J."/>
            <person name="Grimwood J."/>
            <person name="Rokhsar D."/>
            <person name="Stacey G."/>
            <person name="Shoemaker R."/>
            <person name="Jackson S."/>
        </authorList>
    </citation>
    <scope>NUCLEOTIDE SEQUENCE</scope>
    <source>
        <tissue evidence="5">Callus</tissue>
    </source>
</reference>
<evidence type="ECO:0000256" key="3">
    <source>
        <dbReference type="ARBA" id="ARBA00022679"/>
    </source>
</evidence>
<organism evidence="5">
    <name type="scientific">Glycine max</name>
    <name type="common">Soybean</name>
    <name type="synonym">Glycine hispida</name>
    <dbReference type="NCBI Taxonomy" id="3847"/>
    <lineage>
        <taxon>Eukaryota</taxon>
        <taxon>Viridiplantae</taxon>
        <taxon>Streptophyta</taxon>
        <taxon>Embryophyta</taxon>
        <taxon>Tracheophyta</taxon>
        <taxon>Spermatophyta</taxon>
        <taxon>Magnoliopsida</taxon>
        <taxon>eudicotyledons</taxon>
        <taxon>Gunneridae</taxon>
        <taxon>Pentapetalae</taxon>
        <taxon>rosids</taxon>
        <taxon>fabids</taxon>
        <taxon>Fabales</taxon>
        <taxon>Fabaceae</taxon>
        <taxon>Papilionoideae</taxon>
        <taxon>50 kb inversion clade</taxon>
        <taxon>NPAAA clade</taxon>
        <taxon>indigoferoid/millettioid clade</taxon>
        <taxon>Phaseoleae</taxon>
        <taxon>Glycine</taxon>
        <taxon>Glycine subgen. Soja</taxon>
    </lineage>
</organism>
<dbReference type="EMBL" id="CM000835">
    <property type="protein sequence ID" value="KRH70686.1"/>
    <property type="molecule type" value="Genomic_DNA"/>
</dbReference>